<evidence type="ECO:0000313" key="2">
    <source>
        <dbReference type="Proteomes" id="UP000054805"/>
    </source>
</evidence>
<evidence type="ECO:0000313" key="1">
    <source>
        <dbReference type="EMBL" id="KRZ28052.1"/>
    </source>
</evidence>
<sequence>MNFYKKLEKRNSSPREELIRRQLDVLIFVQADRRENANNGKTINGKSDPDHQLMIFCLL</sequence>
<dbReference type="EMBL" id="JYDS01000063">
    <property type="protein sequence ID" value="KRZ28052.1"/>
    <property type="molecule type" value="Genomic_DNA"/>
</dbReference>
<keyword evidence="2" id="KW-1185">Reference proteome</keyword>
<accession>A0A0V1IZ93</accession>
<dbReference type="Proteomes" id="UP000054805">
    <property type="component" value="Unassembled WGS sequence"/>
</dbReference>
<gene>
    <name evidence="1" type="ORF">T4B_14204</name>
</gene>
<dbReference type="AlphaFoldDB" id="A0A0V1IZ93"/>
<reference evidence="1 2" key="1">
    <citation type="submission" date="2015-01" db="EMBL/GenBank/DDBJ databases">
        <title>Evolution of Trichinella species and genotypes.</title>
        <authorList>
            <person name="Korhonen P.K."/>
            <person name="Edoardo P."/>
            <person name="Giuseppe L.R."/>
            <person name="Gasser R.B."/>
        </authorList>
    </citation>
    <scope>NUCLEOTIDE SEQUENCE [LARGE SCALE GENOMIC DNA]</scope>
    <source>
        <strain evidence="1">ISS588</strain>
    </source>
</reference>
<name>A0A0V1IZ93_TRIPS</name>
<proteinExistence type="predicted"/>
<organism evidence="1 2">
    <name type="scientific">Trichinella pseudospiralis</name>
    <name type="common">Parasitic roundworm</name>
    <dbReference type="NCBI Taxonomy" id="6337"/>
    <lineage>
        <taxon>Eukaryota</taxon>
        <taxon>Metazoa</taxon>
        <taxon>Ecdysozoa</taxon>
        <taxon>Nematoda</taxon>
        <taxon>Enoplea</taxon>
        <taxon>Dorylaimia</taxon>
        <taxon>Trichinellida</taxon>
        <taxon>Trichinellidae</taxon>
        <taxon>Trichinella</taxon>
    </lineage>
</organism>
<comment type="caution">
    <text evidence="1">The sequence shown here is derived from an EMBL/GenBank/DDBJ whole genome shotgun (WGS) entry which is preliminary data.</text>
</comment>
<protein>
    <submittedName>
        <fullName evidence="1">Uncharacterized protein</fullName>
    </submittedName>
</protein>